<accession>A0A2V4BAC5</accession>
<organism evidence="4 5">
    <name type="scientific">Prauserella muralis</name>
    <dbReference type="NCBI Taxonomy" id="588067"/>
    <lineage>
        <taxon>Bacteria</taxon>
        <taxon>Bacillati</taxon>
        <taxon>Actinomycetota</taxon>
        <taxon>Actinomycetes</taxon>
        <taxon>Pseudonocardiales</taxon>
        <taxon>Pseudonocardiaceae</taxon>
        <taxon>Prauserella</taxon>
    </lineage>
</organism>
<feature type="region of interest" description="Disordered" evidence="1">
    <location>
        <begin position="35"/>
        <end position="99"/>
    </location>
</feature>
<reference evidence="4 5" key="1">
    <citation type="submission" date="2016-07" db="EMBL/GenBank/DDBJ databases">
        <title>Draft genome sequence of Prauserella muralis DSM 45305, isolated from a mould-covered wall in an indoor environment.</title>
        <authorList>
            <person name="Ruckert C."/>
            <person name="Albersmeier A."/>
            <person name="Jiang C.-L."/>
            <person name="Jiang Y."/>
            <person name="Kalinowski J."/>
            <person name="Schneider O."/>
            <person name="Winkler A."/>
            <person name="Zotchev S.B."/>
        </authorList>
    </citation>
    <scope>NUCLEOTIDE SEQUENCE [LARGE SCALE GENOMIC DNA]</scope>
    <source>
        <strain evidence="4 5">DSM 45305</strain>
    </source>
</reference>
<protein>
    <recommendedName>
        <fullName evidence="3">Right handed beta helix domain-containing protein</fullName>
    </recommendedName>
</protein>
<comment type="caution">
    <text evidence="4">The sequence shown here is derived from an EMBL/GenBank/DDBJ whole genome shotgun (WGS) entry which is preliminary data.</text>
</comment>
<feature type="domain" description="Right handed beta helix" evidence="3">
    <location>
        <begin position="190"/>
        <end position="342"/>
    </location>
</feature>
<evidence type="ECO:0000256" key="2">
    <source>
        <dbReference type="SAM" id="SignalP"/>
    </source>
</evidence>
<gene>
    <name evidence="4" type="ORF">BAY60_07240</name>
</gene>
<proteinExistence type="predicted"/>
<feature type="region of interest" description="Disordered" evidence="1">
    <location>
        <begin position="542"/>
        <end position="566"/>
    </location>
</feature>
<dbReference type="InterPro" id="IPR039448">
    <property type="entry name" value="Beta_helix"/>
</dbReference>
<feature type="chain" id="PRO_5043724989" description="Right handed beta helix domain-containing protein" evidence="2">
    <location>
        <begin position="33"/>
        <end position="566"/>
    </location>
</feature>
<keyword evidence="5" id="KW-1185">Reference proteome</keyword>
<dbReference type="SMART" id="SM00710">
    <property type="entry name" value="PbH1"/>
    <property type="match status" value="7"/>
</dbReference>
<keyword evidence="2" id="KW-0732">Signal</keyword>
<dbReference type="InterPro" id="IPR006626">
    <property type="entry name" value="PbH1"/>
</dbReference>
<dbReference type="InterPro" id="IPR012334">
    <property type="entry name" value="Pectin_lyas_fold"/>
</dbReference>
<feature type="compositionally biased region" description="Low complexity" evidence="1">
    <location>
        <begin position="53"/>
        <end position="64"/>
    </location>
</feature>
<feature type="signal peptide" evidence="2">
    <location>
        <begin position="1"/>
        <end position="32"/>
    </location>
</feature>
<dbReference type="EMBL" id="MASW01000001">
    <property type="protein sequence ID" value="PXY32086.1"/>
    <property type="molecule type" value="Genomic_DNA"/>
</dbReference>
<evidence type="ECO:0000259" key="3">
    <source>
        <dbReference type="Pfam" id="PF13229"/>
    </source>
</evidence>
<evidence type="ECO:0000313" key="4">
    <source>
        <dbReference type="EMBL" id="PXY32086.1"/>
    </source>
</evidence>
<dbReference type="OrthoDB" id="3491333at2"/>
<dbReference type="Gene3D" id="2.160.20.10">
    <property type="entry name" value="Single-stranded right-handed beta-helix, Pectin lyase-like"/>
    <property type="match status" value="1"/>
</dbReference>
<evidence type="ECO:0000256" key="1">
    <source>
        <dbReference type="SAM" id="MobiDB-lite"/>
    </source>
</evidence>
<name>A0A2V4BAC5_9PSEU</name>
<feature type="compositionally biased region" description="Gly residues" evidence="1">
    <location>
        <begin position="37"/>
        <end position="46"/>
    </location>
</feature>
<dbReference type="Proteomes" id="UP000249915">
    <property type="component" value="Unassembled WGS sequence"/>
</dbReference>
<dbReference type="InterPro" id="IPR011050">
    <property type="entry name" value="Pectin_lyase_fold/virulence"/>
</dbReference>
<dbReference type="RefSeq" id="WP_112280130.1">
    <property type="nucleotide sequence ID" value="NZ_MASW01000001.1"/>
</dbReference>
<dbReference type="AlphaFoldDB" id="A0A2V4BAC5"/>
<dbReference type="SUPFAM" id="SSF51126">
    <property type="entry name" value="Pectin lyase-like"/>
    <property type="match status" value="1"/>
</dbReference>
<evidence type="ECO:0000313" key="5">
    <source>
        <dbReference type="Proteomes" id="UP000249915"/>
    </source>
</evidence>
<sequence>MAFRRILAALGWRRTVLVVAVLALAAVGSVFALDGAAGNGRDGGTGDSANGGARTTQAQPQRPAQRPDPGGWPAEPPARVCGNQQVLGGGPQTPPRGAVVVPAGDNSGMETRLRTPDTTFWFAPGVHTLSRDEFGQIIPGDGSTFVGAPGAVLDGKRINRYAFTGEASGVTIRYLTIRNFVAPMNEGVVNHNDGTGWLVEYSTIRDNGGAGLMVGAPDNTYRYNCIAGNGQYGINACCGTESEPVSGLVLDHNEITGNNTDDWENKVEGCGCTGGVKFWINSDVTVTNNWVHDNRGVGLWLDNNNAGFVIEHNYISGNDGQALFLETGYDARVRYNNFQRNAIVEGRQFRMRDDPFPISAIYVSENGSPRGYGLKTVPTVISHNNFENNWGGVTLWESADRYCSSSAHTHPPFCTIKVDLYDDARCETAVEDEIPDDIDKYRCRWSTENNVVEHNVFRIDKSAVGRGCAGADYCGINGLLAGYGTYPPFPGYEIPWRTTFRQGNVFRSNSYIGDWTFAGFQPTTASGGRVSWADWTAPAPPIPATFTHNNRPETFGQDKGSTYRTR</sequence>
<dbReference type="Pfam" id="PF13229">
    <property type="entry name" value="Beta_helix"/>
    <property type="match status" value="1"/>
</dbReference>